<gene>
    <name evidence="3" type="ORF">SAMCFNEI73_pB0155</name>
</gene>
<name>A0A1L3LTE7_9HYPH</name>
<dbReference type="Pfam" id="PF07171">
    <property type="entry name" value="MlrC_C"/>
    <property type="match status" value="1"/>
</dbReference>
<evidence type="ECO:0000313" key="4">
    <source>
        <dbReference type="Proteomes" id="UP000182306"/>
    </source>
</evidence>
<dbReference type="AlphaFoldDB" id="A0A1L3LTE7"/>
<evidence type="ECO:0000259" key="2">
    <source>
        <dbReference type="Pfam" id="PF07364"/>
    </source>
</evidence>
<dbReference type="Pfam" id="PF07364">
    <property type="entry name" value="DUF1485"/>
    <property type="match status" value="1"/>
</dbReference>
<sequence>MTRIAVGRLFHESHAYARPTMSESITVVRGDKLIQDARGNGTTLGGIVDALTERTDVELLPISDSMIAPSGPINHVFYLDQRRFWEEQVNNLSPDALIIDLHGAMGTTELDDVEGDFLAHMRTIAGENVVIGVGLDLHANITPSMLSAADICIACKHNPHDDYHDTGKRVVELVFEVLDGRLDPVYTLAKARMIAPGKLETHLDPLKQLHARARTLEQSTPAIVDISLYNAYRFGDFTDMGQAAVLLSNGRYPQSEELVYEFAQEFWARRDEFNDDLLTIEEALDAVAERPERLPKALADLGDRTLAGAPGDSTLILQAAMNYQPILKGAMTVHDPETVAQAHTAGAGATLAMRLGGKLTPQFEPFDIVGVVKVINHEDVKLIGPNFGGESAAMGDTALIEIDNRLQIIATSKPGFISDPNIFEFHGVRIREQDFVVVKSQYHFNANFNGFATSLYIASPGLAFYLPGVFKKNRARTWPDVDVSADPIIAPRVLDRKGRSQNKFRP</sequence>
<feature type="domain" description="Microcystin LR degradation protein MlrC N-terminal" evidence="2">
    <location>
        <begin position="3"/>
        <end position="286"/>
    </location>
</feature>
<keyword evidence="4" id="KW-1185">Reference proteome</keyword>
<protein>
    <submittedName>
        <fullName evidence="3">MlrC</fullName>
    </submittedName>
</protein>
<dbReference type="Proteomes" id="UP000182306">
    <property type="component" value="Plasmid B"/>
</dbReference>
<feature type="domain" description="Microcystin LR degradation protein MlrC C-terminal" evidence="1">
    <location>
        <begin position="298"/>
        <end position="461"/>
    </location>
</feature>
<accession>A0A1L3LTE7</accession>
<geneLocation type="plasmid" evidence="3 4">
    <name>B</name>
</geneLocation>
<dbReference type="InterPro" id="IPR010799">
    <property type="entry name" value="MlrC_C"/>
</dbReference>
<evidence type="ECO:0000313" key="3">
    <source>
        <dbReference type="EMBL" id="APG93355.1"/>
    </source>
</evidence>
<dbReference type="RefSeq" id="WP_072642871.1">
    <property type="nucleotide sequence ID" value="NZ_CP013109.1"/>
</dbReference>
<organism evidence="3 4">
    <name type="scientific">Sinorhizobium americanum</name>
    <dbReference type="NCBI Taxonomy" id="194963"/>
    <lineage>
        <taxon>Bacteria</taxon>
        <taxon>Pseudomonadati</taxon>
        <taxon>Pseudomonadota</taxon>
        <taxon>Alphaproteobacteria</taxon>
        <taxon>Hyphomicrobiales</taxon>
        <taxon>Rhizobiaceae</taxon>
        <taxon>Sinorhizobium/Ensifer group</taxon>
        <taxon>Sinorhizobium</taxon>
    </lineage>
</organism>
<dbReference type="EMBL" id="CP013109">
    <property type="protein sequence ID" value="APG93355.1"/>
    <property type="molecule type" value="Genomic_DNA"/>
</dbReference>
<keyword evidence="3" id="KW-0614">Plasmid</keyword>
<dbReference type="KEGG" id="same:SAMCFNEI73_pB0155"/>
<dbReference type="InterPro" id="IPR015995">
    <property type="entry name" value="MlrC_N"/>
</dbReference>
<evidence type="ECO:0000259" key="1">
    <source>
        <dbReference type="Pfam" id="PF07171"/>
    </source>
</evidence>
<proteinExistence type="predicted"/>
<reference evidence="3 4" key="1">
    <citation type="submission" date="2015-10" db="EMBL/GenBank/DDBJ databases">
        <title>Genomic differences between typical nodule nitrogen-fixing rhizobial strains and those coming from bean seeds.</title>
        <authorList>
            <person name="Peralta H."/>
            <person name="Aguilar-Vera A."/>
            <person name="Diaz R."/>
            <person name="Mora Y."/>
            <person name="Martinez-Batallar G."/>
            <person name="Salazar E."/>
            <person name="Vargas-Lagunas C."/>
            <person name="Encarnacion S."/>
            <person name="Girard L."/>
            <person name="Mora J."/>
        </authorList>
    </citation>
    <scope>NUCLEOTIDE SEQUENCE [LARGE SCALE GENOMIC DNA]</scope>
    <source>
        <strain evidence="3 4">CFNEI 73</strain>
        <plasmid evidence="3 4">B</plasmid>
    </source>
</reference>